<keyword evidence="1" id="KW-0812">Transmembrane</keyword>
<accession>A0A6L8W6Z3</accession>
<gene>
    <name evidence="2" type="ORF">GQE98_09600</name>
</gene>
<keyword evidence="3" id="KW-1185">Reference proteome</keyword>
<evidence type="ECO:0000256" key="1">
    <source>
        <dbReference type="SAM" id="Phobius"/>
    </source>
</evidence>
<evidence type="ECO:0000313" key="2">
    <source>
        <dbReference type="EMBL" id="MZR30886.1"/>
    </source>
</evidence>
<sequence length="128" mass="13294">MSFQHLNLKLVTLAVGLIVILILASLLSANEKVKAAPSTVDCVKSLSTQAPTCAGGTNAIRTASSTVTAWFLPLHKEPEGGSSAIISSSTDKKVAQESRLPAGGFALEALILFGAAFAGIVFLGRRRK</sequence>
<name>A0A6L8W6Z3_9PROT</name>
<keyword evidence="1" id="KW-0472">Membrane</keyword>
<protein>
    <recommendedName>
        <fullName evidence="4">LPXTG cell wall anchor domain-containing protein</fullName>
    </recommendedName>
</protein>
<reference evidence="2 3" key="1">
    <citation type="submission" date="2019-12" db="EMBL/GenBank/DDBJ databases">
        <title>Snethiella sp. nov. sp. isolated from sea sand.</title>
        <authorList>
            <person name="Kim J."/>
            <person name="Jeong S.E."/>
            <person name="Jung H.S."/>
            <person name="Jeon C.O."/>
        </authorList>
    </citation>
    <scope>NUCLEOTIDE SEQUENCE [LARGE SCALE GENOMIC DNA]</scope>
    <source>
        <strain evidence="2 3">DP05</strain>
    </source>
</reference>
<dbReference type="AlphaFoldDB" id="A0A6L8W6Z3"/>
<proteinExistence type="predicted"/>
<feature type="transmembrane region" description="Helical" evidence="1">
    <location>
        <begin position="102"/>
        <end position="123"/>
    </location>
</feature>
<comment type="caution">
    <text evidence="2">The sequence shown here is derived from an EMBL/GenBank/DDBJ whole genome shotgun (WGS) entry which is preliminary data.</text>
</comment>
<dbReference type="EMBL" id="WTUW01000002">
    <property type="protein sequence ID" value="MZR30886.1"/>
    <property type="molecule type" value="Genomic_DNA"/>
</dbReference>
<evidence type="ECO:0008006" key="4">
    <source>
        <dbReference type="Google" id="ProtNLM"/>
    </source>
</evidence>
<dbReference type="RefSeq" id="WP_161315427.1">
    <property type="nucleotide sequence ID" value="NZ_WTUW01000002.1"/>
</dbReference>
<organism evidence="2 3">
    <name type="scientific">Sneathiella litorea</name>
    <dbReference type="NCBI Taxonomy" id="2606216"/>
    <lineage>
        <taxon>Bacteria</taxon>
        <taxon>Pseudomonadati</taxon>
        <taxon>Pseudomonadota</taxon>
        <taxon>Alphaproteobacteria</taxon>
        <taxon>Sneathiellales</taxon>
        <taxon>Sneathiellaceae</taxon>
        <taxon>Sneathiella</taxon>
    </lineage>
</organism>
<evidence type="ECO:0000313" key="3">
    <source>
        <dbReference type="Proteomes" id="UP000476030"/>
    </source>
</evidence>
<keyword evidence="1" id="KW-1133">Transmembrane helix</keyword>
<dbReference type="Proteomes" id="UP000476030">
    <property type="component" value="Unassembled WGS sequence"/>
</dbReference>